<keyword evidence="4 7" id="KW-0812">Transmembrane</keyword>
<evidence type="ECO:0000256" key="3">
    <source>
        <dbReference type="ARBA" id="ARBA00022475"/>
    </source>
</evidence>
<feature type="domain" description="Major facilitator superfamily (MFS) profile" evidence="8">
    <location>
        <begin position="11"/>
        <end position="400"/>
    </location>
</feature>
<evidence type="ECO:0000256" key="1">
    <source>
        <dbReference type="ARBA" id="ARBA00004651"/>
    </source>
</evidence>
<evidence type="ECO:0000256" key="5">
    <source>
        <dbReference type="ARBA" id="ARBA00022989"/>
    </source>
</evidence>
<dbReference type="InterPro" id="IPR036259">
    <property type="entry name" value="MFS_trans_sf"/>
</dbReference>
<feature type="transmembrane region" description="Helical" evidence="7">
    <location>
        <begin position="223"/>
        <end position="246"/>
    </location>
</feature>
<comment type="caution">
    <text evidence="9">The sequence shown here is derived from an EMBL/GenBank/DDBJ whole genome shotgun (WGS) entry which is preliminary data.</text>
</comment>
<dbReference type="EMBL" id="PEBD01000004">
    <property type="protein sequence ID" value="PHV68129.1"/>
    <property type="molecule type" value="Genomic_DNA"/>
</dbReference>
<sequence length="425" mass="43208">MHRPTLGSKAAFRLIIVTTIAVMFGAAAPSPLYPVYQELWGFSSFTLTVIFAVYVIALLAGLLTVGSLSDHVGRRPVILGALAVLTGSMLMFAFADGVPMLIAARVLQGLAAGAITGTLSAALVDLQPTPRAGSIASSASPPGGLALGAVGAGILVQYAPMPRELVFLLLVATFVLVAAAVVFVPETSPRTGFTSRRHLWKVVRPNASLPPAVRGAFLAATPAMFATWSLGGLYLSLGSSIVASILGLENHMVAGLMIGAFFGSGALGSAVASGWGAHRKLAVGLSTLGTGLIVSLVATLTANVPAYATGSVVAGFGFGATFVGVMATLIAVTDPAARGQVFSTLFIVSYTAFSIPAVVAGFAVIHVGLRPTAVGYGLFVLAMVILAAGAAIWRARTERQTSSPLVLAIDGELVTAAADTSDTSR</sequence>
<name>A0A2G3PQJ8_WILMA</name>
<keyword evidence="6 7" id="KW-0472">Membrane</keyword>
<dbReference type="Proteomes" id="UP000225108">
    <property type="component" value="Unassembled WGS sequence"/>
</dbReference>
<keyword evidence="3" id="KW-1003">Cell membrane</keyword>
<dbReference type="InterPro" id="IPR011701">
    <property type="entry name" value="MFS"/>
</dbReference>
<dbReference type="InterPro" id="IPR050171">
    <property type="entry name" value="MFS_Transporters"/>
</dbReference>
<feature type="transmembrane region" description="Helical" evidence="7">
    <location>
        <begin position="281"/>
        <end position="300"/>
    </location>
</feature>
<dbReference type="PROSITE" id="PS50850">
    <property type="entry name" value="MFS"/>
    <property type="match status" value="1"/>
</dbReference>
<keyword evidence="2" id="KW-0813">Transport</keyword>
<proteinExistence type="predicted"/>
<dbReference type="GO" id="GO:0022857">
    <property type="term" value="F:transmembrane transporter activity"/>
    <property type="evidence" value="ECO:0007669"/>
    <property type="project" value="InterPro"/>
</dbReference>
<dbReference type="PANTHER" id="PTHR23517">
    <property type="entry name" value="RESISTANCE PROTEIN MDTM, PUTATIVE-RELATED-RELATED"/>
    <property type="match status" value="1"/>
</dbReference>
<gene>
    <name evidence="9" type="ORF">CSW57_02390</name>
</gene>
<feature type="transmembrane region" description="Helical" evidence="7">
    <location>
        <begin position="306"/>
        <end position="332"/>
    </location>
</feature>
<evidence type="ECO:0000313" key="9">
    <source>
        <dbReference type="EMBL" id="PHV68129.1"/>
    </source>
</evidence>
<dbReference type="Pfam" id="PF07690">
    <property type="entry name" value="MFS_1"/>
    <property type="match status" value="1"/>
</dbReference>
<dbReference type="InterPro" id="IPR020846">
    <property type="entry name" value="MFS_dom"/>
</dbReference>
<evidence type="ECO:0000256" key="7">
    <source>
        <dbReference type="SAM" id="Phobius"/>
    </source>
</evidence>
<protein>
    <submittedName>
        <fullName evidence="9">MFS transporter</fullName>
    </submittedName>
</protein>
<evidence type="ECO:0000256" key="2">
    <source>
        <dbReference type="ARBA" id="ARBA00022448"/>
    </source>
</evidence>
<feature type="transmembrane region" description="Helical" evidence="7">
    <location>
        <begin position="138"/>
        <end position="159"/>
    </location>
</feature>
<evidence type="ECO:0000256" key="6">
    <source>
        <dbReference type="ARBA" id="ARBA00023136"/>
    </source>
</evidence>
<accession>A0A2G3PQJ8</accession>
<feature type="transmembrane region" description="Helical" evidence="7">
    <location>
        <begin position="77"/>
        <end position="95"/>
    </location>
</feature>
<comment type="subcellular location">
    <subcellularLocation>
        <location evidence="1">Cell membrane</location>
        <topology evidence="1">Multi-pass membrane protein</topology>
    </subcellularLocation>
</comment>
<dbReference type="SUPFAM" id="SSF103473">
    <property type="entry name" value="MFS general substrate transporter"/>
    <property type="match status" value="1"/>
</dbReference>
<dbReference type="AlphaFoldDB" id="A0A2G3PQJ8"/>
<evidence type="ECO:0000313" key="10">
    <source>
        <dbReference type="Proteomes" id="UP000225108"/>
    </source>
</evidence>
<feature type="transmembrane region" description="Helical" evidence="7">
    <location>
        <begin position="165"/>
        <end position="184"/>
    </location>
</feature>
<dbReference type="Gene3D" id="1.20.1250.20">
    <property type="entry name" value="MFS general substrate transporter like domains"/>
    <property type="match status" value="1"/>
</dbReference>
<evidence type="ECO:0000256" key="4">
    <source>
        <dbReference type="ARBA" id="ARBA00022692"/>
    </source>
</evidence>
<feature type="transmembrane region" description="Helical" evidence="7">
    <location>
        <begin position="107"/>
        <end position="126"/>
    </location>
</feature>
<feature type="transmembrane region" description="Helical" evidence="7">
    <location>
        <begin position="252"/>
        <end position="274"/>
    </location>
</feature>
<dbReference type="PANTHER" id="PTHR23517:SF13">
    <property type="entry name" value="MAJOR FACILITATOR SUPERFAMILY MFS_1"/>
    <property type="match status" value="1"/>
</dbReference>
<feature type="transmembrane region" description="Helical" evidence="7">
    <location>
        <begin position="39"/>
        <end position="65"/>
    </location>
</feature>
<feature type="transmembrane region" description="Helical" evidence="7">
    <location>
        <begin position="344"/>
        <end position="367"/>
    </location>
</feature>
<dbReference type="RefSeq" id="WP_099381285.1">
    <property type="nucleotide sequence ID" value="NZ_PEBD01000004.1"/>
</dbReference>
<feature type="transmembrane region" description="Helical" evidence="7">
    <location>
        <begin position="12"/>
        <end position="33"/>
    </location>
</feature>
<dbReference type="GO" id="GO:0005886">
    <property type="term" value="C:plasma membrane"/>
    <property type="evidence" value="ECO:0007669"/>
    <property type="project" value="UniProtKB-SubCell"/>
</dbReference>
<feature type="transmembrane region" description="Helical" evidence="7">
    <location>
        <begin position="373"/>
        <end position="393"/>
    </location>
</feature>
<evidence type="ECO:0000259" key="8">
    <source>
        <dbReference type="PROSITE" id="PS50850"/>
    </source>
</evidence>
<organism evidence="9 10">
    <name type="scientific">Williamsia marianensis</name>
    <dbReference type="NCBI Taxonomy" id="85044"/>
    <lineage>
        <taxon>Bacteria</taxon>
        <taxon>Bacillati</taxon>
        <taxon>Actinomycetota</taxon>
        <taxon>Actinomycetes</taxon>
        <taxon>Mycobacteriales</taxon>
        <taxon>Nocardiaceae</taxon>
        <taxon>Williamsia</taxon>
    </lineage>
</organism>
<reference evidence="9 10" key="1">
    <citation type="submission" date="2017-10" db="EMBL/GenBank/DDBJ databases">
        <title>The draft genome sequence of Williamsia sp. BULT 1.1 isolated from the semi-arid grassland soils from South Africa.</title>
        <authorList>
            <person name="Kabwe M.H."/>
            <person name="Govender N."/>
            <person name="Mutseka Lunga P."/>
            <person name="Vikram S."/>
            <person name="Makhalanyane T.P."/>
        </authorList>
    </citation>
    <scope>NUCLEOTIDE SEQUENCE [LARGE SCALE GENOMIC DNA]</scope>
    <source>
        <strain evidence="9 10">BULT 1.1</strain>
    </source>
</reference>
<keyword evidence="5 7" id="KW-1133">Transmembrane helix</keyword>